<keyword evidence="2" id="KW-1133">Transmembrane helix</keyword>
<feature type="compositionally biased region" description="Polar residues" evidence="1">
    <location>
        <begin position="1155"/>
        <end position="1178"/>
    </location>
</feature>
<organism evidence="4 5">
    <name type="scientific">Biomphalaria glabrata</name>
    <name type="common">Bloodfluke planorb</name>
    <name type="synonym">Freshwater snail</name>
    <dbReference type="NCBI Taxonomy" id="6526"/>
    <lineage>
        <taxon>Eukaryota</taxon>
        <taxon>Metazoa</taxon>
        <taxon>Spiralia</taxon>
        <taxon>Lophotrochozoa</taxon>
        <taxon>Mollusca</taxon>
        <taxon>Gastropoda</taxon>
        <taxon>Heterobranchia</taxon>
        <taxon>Euthyneura</taxon>
        <taxon>Panpulmonata</taxon>
        <taxon>Hygrophila</taxon>
        <taxon>Lymnaeoidea</taxon>
        <taxon>Planorbidae</taxon>
        <taxon>Biomphalaria</taxon>
    </lineage>
</organism>
<evidence type="ECO:0000256" key="2">
    <source>
        <dbReference type="SAM" id="Phobius"/>
    </source>
</evidence>
<evidence type="ECO:0000313" key="4">
    <source>
        <dbReference type="Proteomes" id="UP001165740"/>
    </source>
</evidence>
<keyword evidence="4" id="KW-1185">Reference proteome</keyword>
<reference evidence="5" key="1">
    <citation type="submission" date="2025-08" db="UniProtKB">
        <authorList>
            <consortium name="RefSeq"/>
        </authorList>
    </citation>
    <scope>IDENTIFICATION</scope>
</reference>
<protein>
    <submittedName>
        <fullName evidence="5">Uncharacterized protein LOC106080014 isoform X1</fullName>
    </submittedName>
</protein>
<dbReference type="OrthoDB" id="6111375at2759"/>
<evidence type="ECO:0000313" key="5">
    <source>
        <dbReference type="RefSeq" id="XP_055865874.1"/>
    </source>
</evidence>
<feature type="chain" id="PRO_5040816631" evidence="3">
    <location>
        <begin position="31"/>
        <end position="1198"/>
    </location>
</feature>
<keyword evidence="2" id="KW-0472">Membrane</keyword>
<dbReference type="AlphaFoldDB" id="A0A9W2YT25"/>
<sequence>MVKRYVSTSKYRFLLIFSLYALIVFQVSEASEIAEVKETDTVTFVCPRQPQWITKLHVNFTDGHKEWYADFYSDSTCATFNHMKCSTDGQNNLLTLPVSNTSRSIASYSCGDSLIYTVSFYAEPSNIICGKPLLDPSGAFIIVTCNTSKVFPELKCEFKDVLNKSATTILYDEVSYTLLQSYGVPEYYKAQCTLTLDVTKLPFGEHQLQVTVQPKNIKKVKIQNTIKPSVSLYPLKTRLDRSCPKGPSVVNGYIEAGKSAECKCFKSRGFGAVFWTDGITQLDLGNTNATIIVDYPRDYNKTFYCRIKPNTTDSIATRFTPTFAYGPNELFLSKTNIRMDLCTTTTVTCNAASSKVNPSVKFQWSADDAISIIPVMTTSNFLSTVQLSALSPGKHIVTCKGCNSIFPKKCSEIEVVVVIKDNSSVQPKITMNKKQRLNSTSELSEIVNVTCSTAIESNLTLLCLNKTLRNITSAITMLHTVKKTDNGAICSCTSNYLCYKSQTEKAKIFVAYGPAQLILSSREIRLSMCEDANILANVSNEDVYPNVIFIISVDVSDSLKWDVKSGYNSASIKVFALKTGKFQLTVTAYNSYNASFKTMSLVNVFVTDAKFPKPSLVVNNGRIIKEGDSDNVEIACRFPSLIVTRGTLICLGKTVTSNGTNIIVHTNVTRLQNGATCHCYAQYSEDCNFQGTATAVLNVTYQANISTFIVNDNKSSLEVSEGEDVRFQIIATGNPKPTMHIETEEIKDYFDKRVYTNTIAEIRPNVWQLLFEIKNISCEQSSNYTSTVTNMFFYKIARWTVSVIVKCSLKWWDQKLNWNKVSVHPRHLAAFSLKILGYPKPKTFTLLYGVNKQLANFNSYSVVYEEKTPFFGILLFLIDDVKEDNFTVYTINISNGIEPVLQDNFVLINADEGDTPIMDIIYPIIVSALGFGILVIFIIFLCWCRSRRVNVEILDEQVILRNRGWKNSSKVILSKRDSRKYISDIKRLININTIEETSDNNSESYELTEQEGQYVNHEINLSDRRPGIEVIENNSHELDPLLEEEDQNKETFDLRDNRKKALQSDGPQQGSNRRESQIEYLTLQGPIQNYLNVVNPSVGLSIDASHHNIIEEAYDSSKTTSQDTRQSPVGESFPNNRNPVVQVQYTEETIPKQIYESSITRSQNPEEPSSTKENVPNRSIQTISDLSTITTDDLYEDF</sequence>
<dbReference type="InterPro" id="IPR036179">
    <property type="entry name" value="Ig-like_dom_sf"/>
</dbReference>
<dbReference type="SUPFAM" id="SSF48726">
    <property type="entry name" value="Immunoglobulin"/>
    <property type="match status" value="1"/>
</dbReference>
<dbReference type="GeneID" id="106080014"/>
<name>A0A9W2YT25_BIOGL</name>
<feature type="region of interest" description="Disordered" evidence="1">
    <location>
        <begin position="1154"/>
        <end position="1184"/>
    </location>
</feature>
<evidence type="ECO:0000256" key="1">
    <source>
        <dbReference type="SAM" id="MobiDB-lite"/>
    </source>
</evidence>
<feature type="transmembrane region" description="Helical" evidence="2">
    <location>
        <begin position="920"/>
        <end position="944"/>
    </location>
</feature>
<feature type="region of interest" description="Disordered" evidence="1">
    <location>
        <begin position="1113"/>
        <end position="1139"/>
    </location>
</feature>
<proteinExistence type="predicted"/>
<dbReference type="Proteomes" id="UP001165740">
    <property type="component" value="Chromosome 14"/>
</dbReference>
<evidence type="ECO:0000256" key="3">
    <source>
        <dbReference type="SAM" id="SignalP"/>
    </source>
</evidence>
<feature type="compositionally biased region" description="Polar residues" evidence="1">
    <location>
        <begin position="1116"/>
        <end position="1139"/>
    </location>
</feature>
<keyword evidence="2" id="KW-0812">Transmembrane</keyword>
<dbReference type="RefSeq" id="XP_055865874.1">
    <property type="nucleotide sequence ID" value="XM_056009899.1"/>
</dbReference>
<keyword evidence="3" id="KW-0732">Signal</keyword>
<accession>A0A9W2YT25</accession>
<gene>
    <name evidence="5" type="primary">LOC106080014</name>
</gene>
<feature type="signal peptide" evidence="3">
    <location>
        <begin position="1"/>
        <end position="30"/>
    </location>
</feature>